<organism evidence="2 3">
    <name type="scientific">Solanum tuberosum</name>
    <name type="common">Potato</name>
    <dbReference type="NCBI Taxonomy" id="4113"/>
    <lineage>
        <taxon>Eukaryota</taxon>
        <taxon>Viridiplantae</taxon>
        <taxon>Streptophyta</taxon>
        <taxon>Embryophyta</taxon>
        <taxon>Tracheophyta</taxon>
        <taxon>Spermatophyta</taxon>
        <taxon>Magnoliopsida</taxon>
        <taxon>eudicotyledons</taxon>
        <taxon>Gunneridae</taxon>
        <taxon>Pentapetalae</taxon>
        <taxon>asterids</taxon>
        <taxon>lamiids</taxon>
        <taxon>Solanales</taxon>
        <taxon>Solanaceae</taxon>
        <taxon>Solanoideae</taxon>
        <taxon>Solaneae</taxon>
        <taxon>Solanum</taxon>
    </lineage>
</organism>
<dbReference type="HOGENOM" id="CLU_043094_0_0_1"/>
<proteinExistence type="predicted"/>
<dbReference type="EnsemblPlants" id="PGSC0003DMT400085179">
    <property type="protein sequence ID" value="PGSC0003DMT400085179"/>
    <property type="gene ID" value="PGSC0003DMG400034750"/>
</dbReference>
<evidence type="ECO:0000313" key="3">
    <source>
        <dbReference type="Proteomes" id="UP000011115"/>
    </source>
</evidence>
<reference evidence="3" key="1">
    <citation type="journal article" date="2011" name="Nature">
        <title>Genome sequence and analysis of the tuber crop potato.</title>
        <authorList>
            <consortium name="The Potato Genome Sequencing Consortium"/>
        </authorList>
    </citation>
    <scope>NUCLEOTIDE SEQUENCE [LARGE SCALE GENOMIC DNA]</scope>
    <source>
        <strain evidence="3">cv. DM1-3 516 R44</strain>
    </source>
</reference>
<evidence type="ECO:0000313" key="2">
    <source>
        <dbReference type="EnsemblPlants" id="PGSC0003DMT400085179"/>
    </source>
</evidence>
<dbReference type="OMA" id="HAENDIG"/>
<evidence type="ECO:0000259" key="1">
    <source>
        <dbReference type="Pfam" id="PF20167"/>
    </source>
</evidence>
<dbReference type="eggNOG" id="ENOG502SWIN">
    <property type="taxonomic scope" value="Eukaryota"/>
</dbReference>
<name>M1D8X4_SOLTU</name>
<dbReference type="Gramene" id="PGSC0003DMT400085179">
    <property type="protein sequence ID" value="PGSC0003DMT400085179"/>
    <property type="gene ID" value="PGSC0003DMG400034750"/>
</dbReference>
<sequence>MLTSGVRDRIASQTCFCQRTNPKHNLGKLTSGVRDMSASRTCSLHVMDASGNAEKKPKACPRQLRVADLDKFCELHAENDIGKCEYRVVCVIVRELVTMSSTQRSGKAVASSSRKRAVTSEGKKWYKSHTEAKYFSDVILDDVNLEREFPHIRRRLQELHMGFIFQDPSECNISVVREFYANWKPDARSHFVTVRGVEVQLTPSTINQLLGTADSPADVLTAINISPPYQQIRHALSGAQSTAKWIRHGHRGYHQSYPYAHMNREARVWLKMVMNCLIPGLHFTEVTRDRVCLVYALMKDLPINVGAVLKSAMRKARVHRGRRYAFGGLITNLCRRAGVPEESVDYMAPLFTTPLDITKTKGPENMHGPTLTTAERNRRDEMIMALMFGMEMLRHRNGCRASTQEQLDEVAMKYPLNEQAEALLGLGRAFIEPHYLRHLVERLNLSLLEEKQKFKLGVLMSP</sequence>
<dbReference type="InterPro" id="IPR046796">
    <property type="entry name" value="Transposase_32_dom"/>
</dbReference>
<dbReference type="PaxDb" id="4113-PGSC0003DMT400085179"/>
<dbReference type="InParanoid" id="M1D8X4"/>
<keyword evidence="3" id="KW-1185">Reference proteome</keyword>
<accession>M1D8X4</accession>
<reference evidence="2" key="2">
    <citation type="submission" date="2015-06" db="UniProtKB">
        <authorList>
            <consortium name="EnsemblPlants"/>
        </authorList>
    </citation>
    <scope>IDENTIFICATION</scope>
    <source>
        <strain evidence="2">DM1-3 516 R44</strain>
    </source>
</reference>
<dbReference type="Pfam" id="PF20167">
    <property type="entry name" value="Transposase_32"/>
    <property type="match status" value="1"/>
</dbReference>
<protein>
    <recommendedName>
        <fullName evidence="1">Putative plant transposon protein domain-containing protein</fullName>
    </recommendedName>
</protein>
<dbReference type="AlphaFoldDB" id="M1D8X4"/>
<dbReference type="Proteomes" id="UP000011115">
    <property type="component" value="Unassembled WGS sequence"/>
</dbReference>
<feature type="domain" description="Putative plant transposon protein" evidence="1">
    <location>
        <begin position="158"/>
        <end position="340"/>
    </location>
</feature>